<dbReference type="SUPFAM" id="SSF89919">
    <property type="entry name" value="Ribosome-binding factor A, RbfA"/>
    <property type="match status" value="1"/>
</dbReference>
<dbReference type="InterPro" id="IPR000238">
    <property type="entry name" value="RbfA"/>
</dbReference>
<evidence type="ECO:0000313" key="3">
    <source>
        <dbReference type="EMBL" id="OGG95121.1"/>
    </source>
</evidence>
<comment type="similarity">
    <text evidence="2">Belongs to the RbfA family.</text>
</comment>
<dbReference type="EMBL" id="MFNE01000026">
    <property type="protein sequence ID" value="OGG95121.1"/>
    <property type="molecule type" value="Genomic_DNA"/>
</dbReference>
<dbReference type="NCBIfam" id="TIGR00082">
    <property type="entry name" value="rbfA"/>
    <property type="match status" value="1"/>
</dbReference>
<dbReference type="GO" id="GO:0043024">
    <property type="term" value="F:ribosomal small subunit binding"/>
    <property type="evidence" value="ECO:0007669"/>
    <property type="project" value="TreeGrafter"/>
</dbReference>
<dbReference type="STRING" id="1817772.A2527_08090"/>
<evidence type="ECO:0000256" key="2">
    <source>
        <dbReference type="HAMAP-Rule" id="MF_00003"/>
    </source>
</evidence>
<name>A0A1F6GAI0_9PROT</name>
<gene>
    <name evidence="2" type="primary">rbfA</name>
    <name evidence="3" type="ORF">A2527_08090</name>
</gene>
<evidence type="ECO:0000313" key="4">
    <source>
        <dbReference type="Proteomes" id="UP000178449"/>
    </source>
</evidence>
<sequence>MAKSTKDKKGELLKVKLAEILIKHASDPRFEGVTLIKVVPSPDSSSALVFYAVYAPKCKLEEVTDALNKSAGFFQEKLANSLKTRNTPRLKFVYDKGFDHADRIDRAFQSIE</sequence>
<keyword evidence="2" id="KW-0963">Cytoplasm</keyword>
<comment type="caution">
    <text evidence="3">The sequence shown here is derived from an EMBL/GenBank/DDBJ whole genome shotgun (WGS) entry which is preliminary data.</text>
</comment>
<dbReference type="PANTHER" id="PTHR33515">
    <property type="entry name" value="RIBOSOME-BINDING FACTOR A, CHLOROPLASTIC-RELATED"/>
    <property type="match status" value="1"/>
</dbReference>
<comment type="subunit">
    <text evidence="2">Monomer. Binds 30S ribosomal subunits, but not 50S ribosomal subunits or 70S ribosomes.</text>
</comment>
<dbReference type="InterPro" id="IPR023799">
    <property type="entry name" value="RbfA_dom_sf"/>
</dbReference>
<dbReference type="Pfam" id="PF02033">
    <property type="entry name" value="RBFA"/>
    <property type="match status" value="1"/>
</dbReference>
<dbReference type="HAMAP" id="MF_00003">
    <property type="entry name" value="RbfA"/>
    <property type="match status" value="1"/>
</dbReference>
<accession>A0A1F6GAI0</accession>
<dbReference type="Proteomes" id="UP000178449">
    <property type="component" value="Unassembled WGS sequence"/>
</dbReference>
<keyword evidence="1 2" id="KW-0690">Ribosome biogenesis</keyword>
<dbReference type="InterPro" id="IPR015946">
    <property type="entry name" value="KH_dom-like_a/b"/>
</dbReference>
<comment type="function">
    <text evidence="2">One of several proteins that assist in the late maturation steps of the functional core of the 30S ribosomal subunit. Associates with free 30S ribosomal subunits (but not with 30S subunits that are part of 70S ribosomes or polysomes). Required for efficient processing of 16S rRNA. May interact with the 5'-terminal helix region of 16S rRNA.</text>
</comment>
<organism evidence="3 4">
    <name type="scientific">Candidatus Lambdaproteobacteria bacterium RIFOXYD2_FULL_50_16</name>
    <dbReference type="NCBI Taxonomy" id="1817772"/>
    <lineage>
        <taxon>Bacteria</taxon>
        <taxon>Pseudomonadati</taxon>
        <taxon>Pseudomonadota</taxon>
        <taxon>Candidatus Lambdaproteobacteria</taxon>
    </lineage>
</organism>
<dbReference type="GO" id="GO:0030490">
    <property type="term" value="P:maturation of SSU-rRNA"/>
    <property type="evidence" value="ECO:0007669"/>
    <property type="project" value="UniProtKB-UniRule"/>
</dbReference>
<comment type="subcellular location">
    <subcellularLocation>
        <location evidence="2">Cytoplasm</location>
    </subcellularLocation>
</comment>
<dbReference type="AlphaFoldDB" id="A0A1F6GAI0"/>
<dbReference type="Gene3D" id="3.30.300.20">
    <property type="match status" value="1"/>
</dbReference>
<protein>
    <recommendedName>
        <fullName evidence="2">Ribosome-binding factor A</fullName>
    </recommendedName>
</protein>
<proteinExistence type="inferred from homology"/>
<dbReference type="PANTHER" id="PTHR33515:SF1">
    <property type="entry name" value="RIBOSOME-BINDING FACTOR A, CHLOROPLASTIC-RELATED"/>
    <property type="match status" value="1"/>
</dbReference>
<evidence type="ECO:0000256" key="1">
    <source>
        <dbReference type="ARBA" id="ARBA00022517"/>
    </source>
</evidence>
<dbReference type="GO" id="GO:0005829">
    <property type="term" value="C:cytosol"/>
    <property type="evidence" value="ECO:0007669"/>
    <property type="project" value="TreeGrafter"/>
</dbReference>
<reference evidence="3 4" key="1">
    <citation type="journal article" date="2016" name="Nat. Commun.">
        <title>Thousands of microbial genomes shed light on interconnected biogeochemical processes in an aquifer system.</title>
        <authorList>
            <person name="Anantharaman K."/>
            <person name="Brown C.T."/>
            <person name="Hug L.A."/>
            <person name="Sharon I."/>
            <person name="Castelle C.J."/>
            <person name="Probst A.J."/>
            <person name="Thomas B.C."/>
            <person name="Singh A."/>
            <person name="Wilkins M.J."/>
            <person name="Karaoz U."/>
            <person name="Brodie E.L."/>
            <person name="Williams K.H."/>
            <person name="Hubbard S.S."/>
            <person name="Banfield J.F."/>
        </authorList>
    </citation>
    <scope>NUCLEOTIDE SEQUENCE [LARGE SCALE GENOMIC DNA]</scope>
</reference>